<dbReference type="AlphaFoldDB" id="A0A0L7LYJ8"/>
<dbReference type="Gene3D" id="3.40.50.880">
    <property type="match status" value="1"/>
</dbReference>
<evidence type="ECO:0000256" key="2">
    <source>
        <dbReference type="ARBA" id="ARBA00007533"/>
    </source>
</evidence>
<dbReference type="EMBL" id="DS016168">
    <property type="protein sequence ID" value="KOB85672.1"/>
    <property type="molecule type" value="Genomic_DNA"/>
</dbReference>
<proteinExistence type="inferred from homology"/>
<dbReference type="GO" id="GO:0019856">
    <property type="term" value="P:pyrimidine nucleobase biosynthetic process"/>
    <property type="evidence" value="ECO:0007669"/>
    <property type="project" value="TreeGrafter"/>
</dbReference>
<dbReference type="GO" id="GO:0042802">
    <property type="term" value="F:identical protein binding"/>
    <property type="evidence" value="ECO:0007669"/>
    <property type="project" value="TreeGrafter"/>
</dbReference>
<dbReference type="KEGG" id="pfd:PFDG_01181"/>
<evidence type="ECO:0000256" key="6">
    <source>
        <dbReference type="ARBA" id="ARBA00022840"/>
    </source>
</evidence>
<evidence type="ECO:0000313" key="12">
    <source>
        <dbReference type="EMBL" id="KOB85672.1"/>
    </source>
</evidence>
<dbReference type="Pfam" id="PF00117">
    <property type="entry name" value="GATase"/>
    <property type="match status" value="1"/>
</dbReference>
<organism evidence="12 13">
    <name type="scientific">Plasmodium falciparum (isolate Dd2)</name>
    <dbReference type="NCBI Taxonomy" id="57267"/>
    <lineage>
        <taxon>Eukaryota</taxon>
        <taxon>Sar</taxon>
        <taxon>Alveolata</taxon>
        <taxon>Apicomplexa</taxon>
        <taxon>Aconoidasida</taxon>
        <taxon>Haemosporida</taxon>
        <taxon>Plasmodiidae</taxon>
        <taxon>Plasmodium</taxon>
        <taxon>Plasmodium (Laverania)</taxon>
    </lineage>
</organism>
<sequence>MPIAVIDVAREYLTVNANSEEFDDTTEMQYTSHENNIADSDHYNQDDNNNDNNQHAQKTSKSIINDDINIENSIYSKYQDTYMTDKNTYDDTDPMFDGKEYLKSQSLILREKCIEDIPKKLSEESIKEKIKLIGIESYYKSIEEIDNNNVIISMSEFKGDDNKGGTMRLGVKQSKIIDKDSLTYKAYDEELYIYERHRHRYEINPKYVPLLEAVGLTFVAKDIHSVRMEICEIKNLDFYVGVQFHPEFTSRPFKSNPLFLAFVLASKKKLKDRLNKYGNKLCSGILYK</sequence>
<comment type="similarity">
    <text evidence="2">Belongs to the CTP synthase family.</text>
</comment>
<dbReference type="InterPro" id="IPR004468">
    <property type="entry name" value="CTP_synthase"/>
</dbReference>
<accession>A0A0L7LYJ8</accession>
<feature type="domain" description="Glutamine amidotransferase" evidence="11">
    <location>
        <begin position="161"/>
        <end position="263"/>
    </location>
</feature>
<evidence type="ECO:0000256" key="4">
    <source>
        <dbReference type="ARBA" id="ARBA00022598"/>
    </source>
</evidence>
<dbReference type="GO" id="GO:0044210">
    <property type="term" value="P:'de novo' CTP biosynthetic process"/>
    <property type="evidence" value="ECO:0007669"/>
    <property type="project" value="UniProtKB-UniPathway"/>
</dbReference>
<dbReference type="PANTHER" id="PTHR11550">
    <property type="entry name" value="CTP SYNTHASE"/>
    <property type="match status" value="1"/>
</dbReference>
<dbReference type="PANTHER" id="PTHR11550:SF0">
    <property type="entry name" value="CTP SYNTHASE-RELATED"/>
    <property type="match status" value="1"/>
</dbReference>
<dbReference type="EC" id="6.3.4.2" evidence="3"/>
<evidence type="ECO:0000256" key="10">
    <source>
        <dbReference type="SAM" id="MobiDB-lite"/>
    </source>
</evidence>
<reference evidence="13" key="1">
    <citation type="submission" date="2006-09" db="EMBL/GenBank/DDBJ databases">
        <title>Annotation of Plasmodium falciparum Dd2.</title>
        <authorList>
            <consortium name="The Broad Institute Genome Sequencing Platform"/>
            <person name="Volkman S.K."/>
            <person name="Neafsey D.E."/>
            <person name="Dash A.P."/>
            <person name="Chitnis C.E."/>
            <person name="Hartl D.L."/>
            <person name="Young S.K."/>
            <person name="Zeng Q."/>
            <person name="Koehrsen M."/>
            <person name="Alvarado L."/>
            <person name="Berlin A."/>
            <person name="Borenstein D."/>
            <person name="Chapman S.B."/>
            <person name="Chen Z."/>
            <person name="Engels R."/>
            <person name="Freedman E."/>
            <person name="Gellesch M."/>
            <person name="Goldberg J."/>
            <person name="Griggs A."/>
            <person name="Gujja S."/>
            <person name="Heilman E.R."/>
            <person name="Heiman D.I."/>
            <person name="Howarth C."/>
            <person name="Jen D."/>
            <person name="Larson L."/>
            <person name="Mehta T."/>
            <person name="Neiman D."/>
            <person name="Park D."/>
            <person name="Pearson M."/>
            <person name="Roberts A."/>
            <person name="Saif S."/>
            <person name="Shea T."/>
            <person name="Shenoy N."/>
            <person name="Sisk P."/>
            <person name="Stolte C."/>
            <person name="Sykes S."/>
            <person name="Walk T."/>
            <person name="White J."/>
            <person name="Yandava C."/>
            <person name="Haas B."/>
            <person name="Henn M.R."/>
            <person name="Nusbaum C."/>
            <person name="Birren B."/>
        </authorList>
    </citation>
    <scope>NUCLEOTIDE SEQUENCE [LARGE SCALE GENOMIC DNA]</scope>
</reference>
<dbReference type="FunFam" id="3.40.50.880:FF:000066">
    <property type="entry name" value="CTP synthase"/>
    <property type="match status" value="1"/>
</dbReference>
<protein>
    <recommendedName>
        <fullName evidence="3">CTP synthase (glutamine hydrolyzing)</fullName>
        <ecNumber evidence="3">6.3.4.2</ecNumber>
    </recommendedName>
</protein>
<evidence type="ECO:0000256" key="5">
    <source>
        <dbReference type="ARBA" id="ARBA00022741"/>
    </source>
</evidence>
<keyword evidence="5" id="KW-0547">Nucleotide-binding</keyword>
<dbReference type="InterPro" id="IPR017926">
    <property type="entry name" value="GATASE"/>
</dbReference>
<evidence type="ECO:0000259" key="11">
    <source>
        <dbReference type="Pfam" id="PF00117"/>
    </source>
</evidence>
<keyword evidence="8" id="KW-0665">Pyrimidine biosynthesis</keyword>
<comment type="catalytic activity">
    <reaction evidence="9">
        <text>UTP + L-glutamine + ATP + H2O = CTP + L-glutamate + ADP + phosphate + 2 H(+)</text>
        <dbReference type="Rhea" id="RHEA:26426"/>
        <dbReference type="ChEBI" id="CHEBI:15377"/>
        <dbReference type="ChEBI" id="CHEBI:15378"/>
        <dbReference type="ChEBI" id="CHEBI:29985"/>
        <dbReference type="ChEBI" id="CHEBI:30616"/>
        <dbReference type="ChEBI" id="CHEBI:37563"/>
        <dbReference type="ChEBI" id="CHEBI:43474"/>
        <dbReference type="ChEBI" id="CHEBI:46398"/>
        <dbReference type="ChEBI" id="CHEBI:58359"/>
        <dbReference type="ChEBI" id="CHEBI:456216"/>
        <dbReference type="EC" id="6.3.4.2"/>
    </reaction>
</comment>
<dbReference type="SUPFAM" id="SSF52317">
    <property type="entry name" value="Class I glutamine amidotransferase-like"/>
    <property type="match status" value="1"/>
</dbReference>
<dbReference type="InterPro" id="IPR029062">
    <property type="entry name" value="Class_I_gatase-like"/>
</dbReference>
<evidence type="ECO:0000256" key="9">
    <source>
        <dbReference type="ARBA" id="ARBA00047781"/>
    </source>
</evidence>
<keyword evidence="6" id="KW-0067">ATP-binding</keyword>
<feature type="region of interest" description="Disordered" evidence="10">
    <location>
        <begin position="37"/>
        <end position="59"/>
    </location>
</feature>
<dbReference type="GO" id="GO:0005524">
    <property type="term" value="F:ATP binding"/>
    <property type="evidence" value="ECO:0007669"/>
    <property type="project" value="UniProtKB-KW"/>
</dbReference>
<evidence type="ECO:0000256" key="7">
    <source>
        <dbReference type="ARBA" id="ARBA00022962"/>
    </source>
</evidence>
<dbReference type="UniPathway" id="UPA00159">
    <property type="reaction ID" value="UER00277"/>
</dbReference>
<dbReference type="Proteomes" id="UP000054282">
    <property type="component" value="Unassembled WGS sequence"/>
</dbReference>
<keyword evidence="4" id="KW-0436">Ligase</keyword>
<evidence type="ECO:0000313" key="13">
    <source>
        <dbReference type="Proteomes" id="UP000054282"/>
    </source>
</evidence>
<evidence type="ECO:0000256" key="3">
    <source>
        <dbReference type="ARBA" id="ARBA00012291"/>
    </source>
</evidence>
<comment type="pathway">
    <text evidence="1">Pyrimidine metabolism; CTP biosynthesis via de novo pathway; CTP from UDP: step 2/2.</text>
</comment>
<reference evidence="13" key="2">
    <citation type="submission" date="2006-09" db="EMBL/GenBank/DDBJ databases">
        <title>The genome sequence of Plasmodium falciparum Dd2.</title>
        <authorList>
            <consortium name="The Broad Institute Genome Sequencing Platform"/>
            <person name="Birren B."/>
            <person name="Lander E."/>
            <person name="Galagan J."/>
            <person name="Nusbaum C."/>
            <person name="Devon K."/>
            <person name="Henn M."/>
            <person name="Jaffe D."/>
            <person name="Butler J."/>
            <person name="Alvarez P."/>
            <person name="Gnerre S."/>
            <person name="Grabherr M."/>
            <person name="Kleber M."/>
            <person name="Mauceli E."/>
            <person name="Brockman W."/>
            <person name="MacCallum I.A."/>
            <person name="Rounsley S."/>
            <person name="Young S."/>
            <person name="LaButti K."/>
            <person name="Pushparaj V."/>
            <person name="DeCaprio D."/>
            <person name="Crawford M."/>
            <person name="Koehrsen M."/>
            <person name="Engels R."/>
            <person name="Montgomery P."/>
            <person name="Pearson M."/>
            <person name="Howarth C."/>
            <person name="Larson L."/>
            <person name="Luoma S."/>
            <person name="White J."/>
            <person name="Kodira C."/>
            <person name="Zeng Q."/>
            <person name="O'Leary S."/>
            <person name="Yandava C."/>
            <person name="Alvarado L."/>
            <person name="Wirth D."/>
            <person name="Volkman S."/>
            <person name="Hartl D."/>
        </authorList>
    </citation>
    <scope>NUCLEOTIDE SEQUENCE [LARGE SCALE GENOMIC DNA]</scope>
</reference>
<evidence type="ECO:0000256" key="1">
    <source>
        <dbReference type="ARBA" id="ARBA00005171"/>
    </source>
</evidence>
<gene>
    <name evidence="12" type="ORF">PFDG_01181</name>
</gene>
<keyword evidence="7" id="KW-0315">Glutamine amidotransferase</keyword>
<evidence type="ECO:0000256" key="8">
    <source>
        <dbReference type="ARBA" id="ARBA00022975"/>
    </source>
</evidence>
<name>A0A0L7LYJ8_PLAF4</name>
<dbReference type="GO" id="GO:0003883">
    <property type="term" value="F:CTP synthase activity"/>
    <property type="evidence" value="ECO:0007669"/>
    <property type="project" value="UniProtKB-EC"/>
</dbReference>